<dbReference type="EMBL" id="CP087977">
    <property type="protein sequence ID" value="UUZ44041.1"/>
    <property type="molecule type" value="Genomic_DNA"/>
</dbReference>
<gene>
    <name evidence="1" type="ORF">LP422_15590</name>
</gene>
<proteinExistence type="predicted"/>
<name>A0AC61U1Z1_9MICO</name>
<dbReference type="Proteomes" id="UP001059663">
    <property type="component" value="Chromosome"/>
</dbReference>
<organism evidence="1 2">
    <name type="scientific">Janibacter limosus</name>
    <dbReference type="NCBI Taxonomy" id="53458"/>
    <lineage>
        <taxon>Bacteria</taxon>
        <taxon>Bacillati</taxon>
        <taxon>Actinomycetota</taxon>
        <taxon>Actinomycetes</taxon>
        <taxon>Micrococcales</taxon>
        <taxon>Intrasporangiaceae</taxon>
        <taxon>Janibacter</taxon>
    </lineage>
</organism>
<evidence type="ECO:0000313" key="1">
    <source>
        <dbReference type="EMBL" id="UUZ44041.1"/>
    </source>
</evidence>
<evidence type="ECO:0000313" key="2">
    <source>
        <dbReference type="Proteomes" id="UP001059663"/>
    </source>
</evidence>
<protein>
    <submittedName>
        <fullName evidence="1">Oligosaccharide flippase family protein</fullName>
    </submittedName>
</protein>
<reference evidence="1" key="1">
    <citation type="submission" date="2021-11" db="EMBL/GenBank/DDBJ databases">
        <title>Study of the species diversity of bacterial strains isolated from a unique natural object - Shulgan-Tash cave (Bashkiria).</title>
        <authorList>
            <person name="Sazanova A.L."/>
            <person name="Chirak E.R."/>
            <person name="Safronova V.I."/>
        </authorList>
    </citation>
    <scope>NUCLEOTIDE SEQUENCE</scope>
    <source>
        <strain evidence="1">P1</strain>
    </source>
</reference>
<sequence length="517" mass="53982">MSEPADPLEPGLTTGQLQDRAVRGFAWTMIHTVIAIPIGFGVNLLLARVLAPEGYGRLAFLTELIAIAGSVPAMGLTPAMIQFGSKAHAAGRKEEVAGILSSSQGFRLLVVAPLLTALVLLVVDVPWLFLVVAVAFGVWLPAFLDGGPITLFIENKSEVGAQIAMVSNIVVQTCVVASLLWFGTADSVWATRVIATAVGIGLALFAVASRYRRAVLSPRLPRHFPEGFWRFAIPTGTAGLIGSLVASRTEVIFLQWLSTPTQVGLFALAFGVSTHIFAPAQALTGPLIPAVSGLREVGPDRVALAFRRTLRASSTIASLLVAAAVPALTLLLPLLYGRDFRDAAPVLPVLGLVGGLAVSTGPVTAFVLARLSARLMLVANIVALVVDVVLAVALIPSMGLWGAVIANAAGTLTRLTVLLWSETRALRVRPASVVAALLPTVIGALGCTLARLVSGQLPVPVLAQAVVAALVAVTFLIAGMRLTRTGLTRADVAAVERALPRRLEVAGKVALSFVTQR</sequence>
<accession>A0AC61U1Z1</accession>